<dbReference type="RefSeq" id="WP_165630680.1">
    <property type="nucleotide sequence ID" value="NZ_CP121270.1"/>
</dbReference>
<protein>
    <submittedName>
        <fullName evidence="1">Uncharacterized protein</fullName>
    </submittedName>
</protein>
<gene>
    <name evidence="1" type="ORF">P9A14_02530</name>
</gene>
<dbReference type="Proteomes" id="UP001213504">
    <property type="component" value="Chromosome"/>
</dbReference>
<evidence type="ECO:0000313" key="1">
    <source>
        <dbReference type="EMBL" id="WFP25420.1"/>
    </source>
</evidence>
<reference evidence="1" key="1">
    <citation type="submission" date="2023-04" db="EMBL/GenBank/DDBJ databases">
        <title>Complete genome sequence of a phthalic acid esters degrading bacterial strain.</title>
        <authorList>
            <person name="Weng L."/>
            <person name="Jia Y."/>
            <person name="Ren L."/>
        </authorList>
    </citation>
    <scope>NUCLEOTIDE SEQUENCE</scope>
    <source>
        <strain evidence="1">RL-LY01</strain>
    </source>
</reference>
<evidence type="ECO:0000313" key="2">
    <source>
        <dbReference type="Proteomes" id="UP001213504"/>
    </source>
</evidence>
<sequence length="82" mass="8789">MNQQTIRSAKADALDFVAAFLTRGQVDLGYTPDPRAWALMGALAELASDAAVTRWPELNDNAKAAVLRATAKQMRDAAKTAV</sequence>
<name>A0AAX3T8U0_9ACTN</name>
<dbReference type="AlphaFoldDB" id="A0AAX3T8U0"/>
<dbReference type="EMBL" id="CP121270">
    <property type="protein sequence ID" value="WFP25420.1"/>
    <property type="molecule type" value="Genomic_DNA"/>
</dbReference>
<proteinExistence type="predicted"/>
<organism evidence="1 2">
    <name type="scientific">Gordonia hongkongensis</name>
    <dbReference type="NCBI Taxonomy" id="1701090"/>
    <lineage>
        <taxon>Bacteria</taxon>
        <taxon>Bacillati</taxon>
        <taxon>Actinomycetota</taxon>
        <taxon>Actinomycetes</taxon>
        <taxon>Mycobacteriales</taxon>
        <taxon>Gordoniaceae</taxon>
        <taxon>Gordonia</taxon>
    </lineage>
</organism>
<accession>A0AAX3T8U0</accession>